<name>A0A3T0CIT6_SALET</name>
<dbReference type="EMBL" id="CP034710">
    <property type="protein sequence ID" value="AZT39649.1"/>
    <property type="molecule type" value="Genomic_DNA"/>
</dbReference>
<protein>
    <submittedName>
        <fullName evidence="2">Uncharacterized protein</fullName>
    </submittedName>
</protein>
<geneLocation type="plasmid" evidence="1">
    <name>pRSE21</name>
</geneLocation>
<dbReference type="EMBL" id="CP034699">
    <property type="protein sequence ID" value="AZT44455.1"/>
    <property type="molecule type" value="Genomic_DNA"/>
</dbReference>
<evidence type="ECO:0000313" key="2">
    <source>
        <dbReference type="EMBL" id="AZT44455.1"/>
    </source>
</evidence>
<dbReference type="AlphaFoldDB" id="A0A3T0CIT6"/>
<keyword evidence="2" id="KW-0614">Plasmid</keyword>
<geneLocation type="plasmid" evidence="2">
    <name>pRSE40</name>
</geneLocation>
<reference evidence="2" key="1">
    <citation type="submission" date="2018-12" db="EMBL/GenBank/DDBJ databases">
        <title>Complete genome sequences of twenty non-typhoidal Salmonella isolates from Rwanda.</title>
        <authorList>
            <person name="Byukusenge M."/>
            <person name="Li L."/>
            <person name="Subhashinie K."/>
            <person name="Nzayirambaho M."/>
            <person name="Kuchipudi S.V."/>
            <person name="Jayarao B.M."/>
        </authorList>
    </citation>
    <scope>NUCLEOTIDE SEQUENCE</scope>
    <source>
        <strain evidence="1">RSE21</strain>
        <strain evidence="2">RSE40</strain>
        <plasmid evidence="1">pRSE21</plasmid>
        <plasmid evidence="2">pRSE40</plasmid>
    </source>
</reference>
<evidence type="ECO:0000313" key="1">
    <source>
        <dbReference type="EMBL" id="AZT39649.1"/>
    </source>
</evidence>
<proteinExistence type="predicted"/>
<dbReference type="RefSeq" id="WP_168445698.1">
    <property type="nucleotide sequence ID" value="NZ_CP034699.1"/>
</dbReference>
<accession>A0A3T0CIT6</accession>
<gene>
    <name evidence="2" type="ORF">EL007_24710</name>
    <name evidence="1" type="ORF">ELZ88_24240</name>
</gene>
<sequence length="124" mass="14470">MGRFAFDMTTFVTTTEEQDLRLDPQILLELDIMRPHYPELAHWSRFAFFVAWGAYSQDIYAISWVDWLTRQREAGFPAYCYVCQRWPGFDFGGTGLYDENIAQLATLLPWCQSPQPPAPAWVRP</sequence>
<organism evidence="2">
    <name type="scientific">Salmonella enterica subsp. enterica serovar Karamoja</name>
    <dbReference type="NCBI Taxonomy" id="2500153"/>
    <lineage>
        <taxon>Bacteria</taxon>
        <taxon>Pseudomonadati</taxon>
        <taxon>Pseudomonadota</taxon>
        <taxon>Gammaproteobacteria</taxon>
        <taxon>Enterobacterales</taxon>
        <taxon>Enterobacteriaceae</taxon>
        <taxon>Salmonella</taxon>
    </lineage>
</organism>